<keyword evidence="1" id="KW-0472">Membrane</keyword>
<name>A0A2I2MAE3_9FLAO</name>
<protein>
    <recommendedName>
        <fullName evidence="4">DUF2975 domain-containing protein</fullName>
    </recommendedName>
</protein>
<keyword evidence="1" id="KW-0812">Transmembrane</keyword>
<evidence type="ECO:0000313" key="3">
    <source>
        <dbReference type="Proteomes" id="UP000490060"/>
    </source>
</evidence>
<evidence type="ECO:0008006" key="4">
    <source>
        <dbReference type="Google" id="ProtNLM"/>
    </source>
</evidence>
<feature type="transmembrane region" description="Helical" evidence="1">
    <location>
        <begin position="51"/>
        <end position="68"/>
    </location>
</feature>
<feature type="transmembrane region" description="Helical" evidence="1">
    <location>
        <begin position="80"/>
        <end position="104"/>
    </location>
</feature>
<organism evidence="2 3">
    <name type="scientific">Tenacibaculum finnmarkense genomovar ulcerans</name>
    <dbReference type="NCBI Taxonomy" id="2781388"/>
    <lineage>
        <taxon>Bacteria</taxon>
        <taxon>Pseudomonadati</taxon>
        <taxon>Bacteroidota</taxon>
        <taxon>Flavobacteriia</taxon>
        <taxon>Flavobacteriales</taxon>
        <taxon>Flavobacteriaceae</taxon>
        <taxon>Tenacibaculum</taxon>
        <taxon>Tenacibaculum finnmarkense</taxon>
    </lineage>
</organism>
<dbReference type="RefSeq" id="WP_058885879.1">
    <property type="nucleotide sequence ID" value="NZ_JAFMUH010000001.1"/>
</dbReference>
<keyword evidence="1" id="KW-1133">Transmembrane helix</keyword>
<reference evidence="2 3" key="1">
    <citation type="submission" date="2017-11" db="EMBL/GenBank/DDBJ databases">
        <authorList>
            <person name="Duchaud E."/>
        </authorList>
    </citation>
    <scope>NUCLEOTIDE SEQUENCE [LARGE SCALE GENOMIC DNA]</scope>
    <source>
        <strain evidence="2 3">TNO010</strain>
    </source>
</reference>
<feature type="transmembrane region" description="Helical" evidence="1">
    <location>
        <begin position="124"/>
        <end position="144"/>
    </location>
</feature>
<dbReference type="Proteomes" id="UP000490060">
    <property type="component" value="Unassembled WGS sequence"/>
</dbReference>
<dbReference type="InterPro" id="IPR021354">
    <property type="entry name" value="DUF2975"/>
</dbReference>
<gene>
    <name evidence="2" type="ORF">TNO010_30002</name>
</gene>
<evidence type="ECO:0000256" key="1">
    <source>
        <dbReference type="SAM" id="Phobius"/>
    </source>
</evidence>
<evidence type="ECO:0000313" key="2">
    <source>
        <dbReference type="EMBL" id="SOU89030.1"/>
    </source>
</evidence>
<accession>A0A2I2MAE3</accession>
<dbReference type="Pfam" id="PF11188">
    <property type="entry name" value="DUF2975"/>
    <property type="match status" value="1"/>
</dbReference>
<dbReference type="GeneID" id="86817831"/>
<dbReference type="AlphaFoldDB" id="A0A2I2MAE3"/>
<dbReference type="EMBL" id="OENE01000023">
    <property type="protein sequence ID" value="SOU89030.1"/>
    <property type="molecule type" value="Genomic_DNA"/>
</dbReference>
<proteinExistence type="predicted"/>
<feature type="transmembrane region" description="Helical" evidence="1">
    <location>
        <begin position="12"/>
        <end position="31"/>
    </location>
</feature>
<sequence length="158" mass="18453">MKKLNILRQILDALWILSIVLGFMLFIDMLFLKGTIAIDLNTYYKISTIDFFLATVKYLFYLSVLYLFKKIIKEFQQLNIFTIGIVKLFNQIGIVLVLSSAIFIAFEFLHQLYSHGKFQIELDIGYNLIRLCLGLFFMVLSEVFNISKNLKVENDLTI</sequence>